<accession>A0A8J5J6Y6</accession>
<feature type="non-terminal residue" evidence="2">
    <location>
        <position position="1"/>
    </location>
</feature>
<dbReference type="Proteomes" id="UP000709295">
    <property type="component" value="Unassembled WGS sequence"/>
</dbReference>
<proteinExistence type="predicted"/>
<dbReference type="AlphaFoldDB" id="A0A8J5J6Y6"/>
<name>A0A8J5J6Y6_9STRA</name>
<comment type="caution">
    <text evidence="2">The sequence shown here is derived from an EMBL/GenBank/DDBJ whole genome shotgun (WGS) entry which is preliminary data.</text>
</comment>
<dbReference type="EMBL" id="JAENGY010000519">
    <property type="protein sequence ID" value="KAG6961221.1"/>
    <property type="molecule type" value="Genomic_DNA"/>
</dbReference>
<evidence type="ECO:0000256" key="1">
    <source>
        <dbReference type="SAM" id="MobiDB-lite"/>
    </source>
</evidence>
<sequence>MPLDAMPGPQLVYLSGGGDRGVVQIVHYMEYDFPNDKSVSRHFSLSLDMMLMGIIGIKPVVDRETLPHIAIIKGQKTPPSWMFEVSERQKRVLRELDLNIDALNVFNLLSSFTPRPQKRKRGKWIDDRYIDGDWLDYDMLLAAEKAKEAAVDEANRLKAERAAARRAAKENKDKEKEQRAKAKEERAKERVQKAKQKADVKAARDAAKAERPPRR</sequence>
<evidence type="ECO:0000313" key="3">
    <source>
        <dbReference type="Proteomes" id="UP000709295"/>
    </source>
</evidence>
<protein>
    <submittedName>
        <fullName evidence="2">Uncharacterized protein</fullName>
    </submittedName>
</protein>
<evidence type="ECO:0000313" key="2">
    <source>
        <dbReference type="EMBL" id="KAG6961221.1"/>
    </source>
</evidence>
<gene>
    <name evidence="2" type="ORF">JG688_00009218</name>
</gene>
<keyword evidence="3" id="KW-1185">Reference proteome</keyword>
<feature type="region of interest" description="Disordered" evidence="1">
    <location>
        <begin position="158"/>
        <end position="215"/>
    </location>
</feature>
<organism evidence="2 3">
    <name type="scientific">Phytophthora aleatoria</name>
    <dbReference type="NCBI Taxonomy" id="2496075"/>
    <lineage>
        <taxon>Eukaryota</taxon>
        <taxon>Sar</taxon>
        <taxon>Stramenopiles</taxon>
        <taxon>Oomycota</taxon>
        <taxon>Peronosporomycetes</taxon>
        <taxon>Peronosporales</taxon>
        <taxon>Peronosporaceae</taxon>
        <taxon>Phytophthora</taxon>
    </lineage>
</organism>
<reference evidence="2" key="1">
    <citation type="submission" date="2021-01" db="EMBL/GenBank/DDBJ databases">
        <title>Phytophthora aleatoria, a newly-described species from Pinus radiata is distinct from Phytophthora cactorum isolates based on comparative genomics.</title>
        <authorList>
            <person name="Mcdougal R."/>
            <person name="Panda P."/>
            <person name="Williams N."/>
            <person name="Studholme D.J."/>
        </authorList>
    </citation>
    <scope>NUCLEOTIDE SEQUENCE</scope>
    <source>
        <strain evidence="2">NZFS 4037</strain>
    </source>
</reference>